<evidence type="ECO:0000313" key="1">
    <source>
        <dbReference type="EMBL" id="MFD2248008.1"/>
    </source>
</evidence>
<keyword evidence="2" id="KW-1185">Reference proteome</keyword>
<protein>
    <submittedName>
        <fullName evidence="1">Uncharacterized protein</fullName>
    </submittedName>
</protein>
<accession>A0ABW5D1T9</accession>
<reference evidence="2" key="1">
    <citation type="journal article" date="2019" name="Int. J. Syst. Evol. Microbiol.">
        <title>The Global Catalogue of Microorganisms (GCM) 10K type strain sequencing project: providing services to taxonomists for standard genome sequencing and annotation.</title>
        <authorList>
            <consortium name="The Broad Institute Genomics Platform"/>
            <consortium name="The Broad Institute Genome Sequencing Center for Infectious Disease"/>
            <person name="Wu L."/>
            <person name="Ma J."/>
        </authorList>
    </citation>
    <scope>NUCLEOTIDE SEQUENCE [LARGE SCALE GENOMIC DNA]</scope>
    <source>
        <strain evidence="2">CGMCC 4.1782</strain>
    </source>
</reference>
<proteinExistence type="predicted"/>
<gene>
    <name evidence="1" type="ORF">ACFSKP_17195</name>
</gene>
<comment type="caution">
    <text evidence="1">The sequence shown here is derived from an EMBL/GenBank/DDBJ whole genome shotgun (WGS) entry which is preliminary data.</text>
</comment>
<evidence type="ECO:0000313" key="2">
    <source>
        <dbReference type="Proteomes" id="UP001597374"/>
    </source>
</evidence>
<dbReference type="EMBL" id="JBHUIM010000002">
    <property type="protein sequence ID" value="MFD2248008.1"/>
    <property type="molecule type" value="Genomic_DNA"/>
</dbReference>
<sequence>MEDKTNTAMAVFHQICQINEIDPQAIQQQVLANSTGQLQNDKQAENLIRTALDSRAKALMQSINLPGAGGEYVIDSDPAAPSFQIKEDFIRSKYNEVDAKKLIDVLGQVKLPVQG</sequence>
<name>A0ABW5D1T9_9BACT</name>
<organism evidence="1 2">
    <name type="scientific">Pontibacter ruber</name>
    <dbReference type="NCBI Taxonomy" id="1343895"/>
    <lineage>
        <taxon>Bacteria</taxon>
        <taxon>Pseudomonadati</taxon>
        <taxon>Bacteroidota</taxon>
        <taxon>Cytophagia</taxon>
        <taxon>Cytophagales</taxon>
        <taxon>Hymenobacteraceae</taxon>
        <taxon>Pontibacter</taxon>
    </lineage>
</organism>
<dbReference type="RefSeq" id="WP_250431332.1">
    <property type="nucleotide sequence ID" value="NZ_JALPRR010000003.1"/>
</dbReference>
<dbReference type="Proteomes" id="UP001597374">
    <property type="component" value="Unassembled WGS sequence"/>
</dbReference>